<evidence type="ECO:0000313" key="1">
    <source>
        <dbReference type="EMBL" id="VEN39971.1"/>
    </source>
</evidence>
<dbReference type="EMBL" id="CAACVG010006193">
    <property type="protein sequence ID" value="VEN39971.1"/>
    <property type="molecule type" value="Genomic_DNA"/>
</dbReference>
<gene>
    <name evidence="1" type="ORF">CALMAC_LOCUS4305</name>
</gene>
<sequence length="55" mass="5582">AILAAEAPVIGGVAAAVAAEIVEAAQQLQVTAGAIHTSLQYCVDFLVELPLVTQH</sequence>
<name>A0A653BXG9_CALMS</name>
<feature type="non-terminal residue" evidence="1">
    <location>
        <position position="1"/>
    </location>
</feature>
<accession>A0A653BXG9</accession>
<dbReference type="AlphaFoldDB" id="A0A653BXG9"/>
<dbReference type="Proteomes" id="UP000410492">
    <property type="component" value="Unassembled WGS sequence"/>
</dbReference>
<keyword evidence="2" id="KW-1185">Reference proteome</keyword>
<protein>
    <submittedName>
        <fullName evidence="1">Uncharacterized protein</fullName>
    </submittedName>
</protein>
<proteinExistence type="predicted"/>
<organism evidence="1 2">
    <name type="scientific">Callosobruchus maculatus</name>
    <name type="common">Southern cowpea weevil</name>
    <name type="synonym">Pulse bruchid</name>
    <dbReference type="NCBI Taxonomy" id="64391"/>
    <lineage>
        <taxon>Eukaryota</taxon>
        <taxon>Metazoa</taxon>
        <taxon>Ecdysozoa</taxon>
        <taxon>Arthropoda</taxon>
        <taxon>Hexapoda</taxon>
        <taxon>Insecta</taxon>
        <taxon>Pterygota</taxon>
        <taxon>Neoptera</taxon>
        <taxon>Endopterygota</taxon>
        <taxon>Coleoptera</taxon>
        <taxon>Polyphaga</taxon>
        <taxon>Cucujiformia</taxon>
        <taxon>Chrysomeloidea</taxon>
        <taxon>Chrysomelidae</taxon>
        <taxon>Bruchinae</taxon>
        <taxon>Bruchini</taxon>
        <taxon>Callosobruchus</taxon>
    </lineage>
</organism>
<evidence type="ECO:0000313" key="2">
    <source>
        <dbReference type="Proteomes" id="UP000410492"/>
    </source>
</evidence>
<reference evidence="1 2" key="1">
    <citation type="submission" date="2019-01" db="EMBL/GenBank/DDBJ databases">
        <authorList>
            <person name="Sayadi A."/>
        </authorList>
    </citation>
    <scope>NUCLEOTIDE SEQUENCE [LARGE SCALE GENOMIC DNA]</scope>
</reference>